<comment type="caution">
    <text evidence="3">The sequence shown here is derived from an EMBL/GenBank/DDBJ whole genome shotgun (WGS) entry which is preliminary data.</text>
</comment>
<dbReference type="NCBIfam" id="NF033664">
    <property type="entry name" value="PACE_transport"/>
    <property type="match status" value="1"/>
</dbReference>
<name>A0A0K8NU76_PISS1</name>
<dbReference type="RefSeq" id="WP_054018104.1">
    <property type="nucleotide sequence ID" value="NZ_BBYR01000004.1"/>
</dbReference>
<dbReference type="EMBL" id="BBYR01000004">
    <property type="protein sequence ID" value="GAP33942.1"/>
    <property type="molecule type" value="Genomic_DNA"/>
</dbReference>
<reference evidence="4" key="1">
    <citation type="submission" date="2015-07" db="EMBL/GenBank/DDBJ databases">
        <title>Discovery of a poly(ethylene terephthalate assimilation.</title>
        <authorList>
            <person name="Yoshida S."/>
            <person name="Hiraga K."/>
            <person name="Takehana T."/>
            <person name="Taniguchi I."/>
            <person name="Yamaji H."/>
            <person name="Maeda Y."/>
            <person name="Toyohara K."/>
            <person name="Miyamoto K."/>
            <person name="Kimura Y."/>
            <person name="Oda K."/>
        </authorList>
    </citation>
    <scope>NUCLEOTIDE SEQUENCE [LARGE SCALE GENOMIC DNA]</scope>
    <source>
        <strain evidence="4">NBRC 110686 / TISTR 2288 / 201-F6</strain>
    </source>
</reference>
<feature type="domain" description="Chlorhexidine efflux transporter" evidence="2">
    <location>
        <begin position="71"/>
        <end position="133"/>
    </location>
</feature>
<evidence type="ECO:0000256" key="1">
    <source>
        <dbReference type="SAM" id="Phobius"/>
    </source>
</evidence>
<keyword evidence="4" id="KW-1185">Reference proteome</keyword>
<dbReference type="AlphaFoldDB" id="A0A0K8NU76"/>
<evidence type="ECO:0000313" key="4">
    <source>
        <dbReference type="Proteomes" id="UP000037660"/>
    </source>
</evidence>
<reference evidence="3 4" key="2">
    <citation type="journal article" date="2016" name="Science">
        <title>A bacterium that degrades and assimilates poly(ethylene terephthalate).</title>
        <authorList>
            <person name="Yoshida S."/>
            <person name="Hiraga K."/>
            <person name="Takehana T."/>
            <person name="Taniguchi I."/>
            <person name="Yamaji H."/>
            <person name="Maeda Y."/>
            <person name="Toyohara K."/>
            <person name="Miyamoto K."/>
            <person name="Kimura Y."/>
            <person name="Oda K."/>
        </authorList>
    </citation>
    <scope>NUCLEOTIDE SEQUENCE [LARGE SCALE GENOMIC DNA]</scope>
    <source>
        <strain evidence="4">NBRC 110686 / TISTR 2288 / 201-F6</strain>
    </source>
</reference>
<sequence>MQGIARKIVYIGLYEGLAIVFASLGLAALSGAGAATSTALAVATSVVAVLWNLAYNTAFEAWESRQARRGRSLARRVAHAIGFEGGLAALLVPLIAWWLDIGLWEALLFDAALLVFFLVYTFAFNWGFDRLFGLPAAAA</sequence>
<evidence type="ECO:0000259" key="2">
    <source>
        <dbReference type="Pfam" id="PF05232"/>
    </source>
</evidence>
<feature type="domain" description="Chlorhexidine efflux transporter" evidence="2">
    <location>
        <begin position="3"/>
        <end position="65"/>
    </location>
</feature>
<feature type="transmembrane region" description="Helical" evidence="1">
    <location>
        <begin position="77"/>
        <end position="99"/>
    </location>
</feature>
<dbReference type="STRING" id="1547922.ISF6_2784"/>
<dbReference type="InterPro" id="IPR007896">
    <property type="entry name" value="BTP_bacteria"/>
</dbReference>
<dbReference type="InterPro" id="IPR058208">
    <property type="entry name" value="PACE"/>
</dbReference>
<accession>A0A0K8NU76</accession>
<keyword evidence="1" id="KW-0472">Membrane</keyword>
<organism evidence="3 4">
    <name type="scientific">Piscinibacter sakaiensis</name>
    <name type="common">Ideonella sakaiensis</name>
    <dbReference type="NCBI Taxonomy" id="1547922"/>
    <lineage>
        <taxon>Bacteria</taxon>
        <taxon>Pseudomonadati</taxon>
        <taxon>Pseudomonadota</taxon>
        <taxon>Betaproteobacteria</taxon>
        <taxon>Burkholderiales</taxon>
        <taxon>Sphaerotilaceae</taxon>
        <taxon>Piscinibacter</taxon>
    </lineage>
</organism>
<feature type="transmembrane region" description="Helical" evidence="1">
    <location>
        <begin position="111"/>
        <end position="128"/>
    </location>
</feature>
<keyword evidence="1" id="KW-1133">Transmembrane helix</keyword>
<feature type="transmembrane region" description="Helical" evidence="1">
    <location>
        <begin position="38"/>
        <end position="56"/>
    </location>
</feature>
<protein>
    <recommendedName>
        <fullName evidence="2">Chlorhexidine efflux transporter domain-containing protein</fullName>
    </recommendedName>
</protein>
<evidence type="ECO:0000313" key="3">
    <source>
        <dbReference type="EMBL" id="GAP33942.1"/>
    </source>
</evidence>
<gene>
    <name evidence="3" type="ORF">ISF6_2784</name>
</gene>
<proteinExistence type="predicted"/>
<dbReference type="Pfam" id="PF05232">
    <property type="entry name" value="BTP"/>
    <property type="match status" value="2"/>
</dbReference>
<dbReference type="Proteomes" id="UP000037660">
    <property type="component" value="Unassembled WGS sequence"/>
</dbReference>
<keyword evidence="1" id="KW-0812">Transmembrane</keyword>
<feature type="transmembrane region" description="Helical" evidence="1">
    <location>
        <begin position="12"/>
        <end position="32"/>
    </location>
</feature>